<dbReference type="GO" id="GO:0016787">
    <property type="term" value="F:hydrolase activity"/>
    <property type="evidence" value="ECO:0007669"/>
    <property type="project" value="UniProtKB-KW"/>
</dbReference>
<accession>A0A850EJM3</accession>
<evidence type="ECO:0000259" key="4">
    <source>
        <dbReference type="SMART" id="SM00849"/>
    </source>
</evidence>
<comment type="function">
    <text evidence="2">Counteracts the endogenous Pycsar antiviral defense system. Phosphodiesterase that enables metal-dependent hydrolysis of host cyclic nucleotide Pycsar defense signals such as cCMP and cUMP.</text>
</comment>
<comment type="catalytic activity">
    <reaction evidence="3">
        <text>3',5'-cyclic UMP + H2O = UMP + H(+)</text>
        <dbReference type="Rhea" id="RHEA:70575"/>
        <dbReference type="ChEBI" id="CHEBI:15377"/>
        <dbReference type="ChEBI" id="CHEBI:15378"/>
        <dbReference type="ChEBI" id="CHEBI:57865"/>
        <dbReference type="ChEBI" id="CHEBI:184387"/>
    </reaction>
    <physiologicalReaction direction="left-to-right" evidence="3">
        <dbReference type="Rhea" id="RHEA:70576"/>
    </physiologicalReaction>
</comment>
<dbReference type="InterPro" id="IPR036866">
    <property type="entry name" value="RibonucZ/Hydroxyglut_hydro"/>
</dbReference>
<dbReference type="Pfam" id="PF00753">
    <property type="entry name" value="Lactamase_B"/>
    <property type="match status" value="1"/>
</dbReference>
<proteinExistence type="predicted"/>
<evidence type="ECO:0000256" key="2">
    <source>
        <dbReference type="ARBA" id="ARBA00034301"/>
    </source>
</evidence>
<evidence type="ECO:0000313" key="6">
    <source>
        <dbReference type="Proteomes" id="UP000564806"/>
    </source>
</evidence>
<keyword evidence="6" id="KW-1185">Reference proteome</keyword>
<comment type="caution">
    <text evidence="5">The sequence shown here is derived from an EMBL/GenBank/DDBJ whole genome shotgun (WGS) entry which is preliminary data.</text>
</comment>
<reference evidence="5" key="1">
    <citation type="submission" date="2020-06" db="EMBL/GenBank/DDBJ databases">
        <title>Paenibacillus sp. nov., isolated from soil.</title>
        <authorList>
            <person name="Seo Y.L."/>
        </authorList>
    </citation>
    <scope>NUCLEOTIDE SEQUENCE [LARGE SCALE GENOMIC DNA]</scope>
    <source>
        <strain evidence="5">JW14</strain>
    </source>
</reference>
<comment type="catalytic activity">
    <reaction evidence="1">
        <text>3',5'-cyclic CMP + H2O = CMP + H(+)</text>
        <dbReference type="Rhea" id="RHEA:72675"/>
        <dbReference type="ChEBI" id="CHEBI:15377"/>
        <dbReference type="ChEBI" id="CHEBI:15378"/>
        <dbReference type="ChEBI" id="CHEBI:58003"/>
        <dbReference type="ChEBI" id="CHEBI:60377"/>
    </reaction>
    <physiologicalReaction direction="left-to-right" evidence="1">
        <dbReference type="Rhea" id="RHEA:72676"/>
    </physiologicalReaction>
</comment>
<dbReference type="SMART" id="SM00849">
    <property type="entry name" value="Lactamase_B"/>
    <property type="match status" value="1"/>
</dbReference>
<dbReference type="Proteomes" id="UP000564806">
    <property type="component" value="Unassembled WGS sequence"/>
</dbReference>
<name>A0A850EJM3_9BACL</name>
<dbReference type="PANTHER" id="PTHR11203:SF37">
    <property type="entry name" value="INTEGRATOR COMPLEX SUBUNIT 11"/>
    <property type="match status" value="1"/>
</dbReference>
<evidence type="ECO:0000313" key="5">
    <source>
        <dbReference type="EMBL" id="NUU61275.1"/>
    </source>
</evidence>
<dbReference type="InterPro" id="IPR001279">
    <property type="entry name" value="Metallo-B-lactamas"/>
</dbReference>
<evidence type="ECO:0000256" key="1">
    <source>
        <dbReference type="ARBA" id="ARBA00034221"/>
    </source>
</evidence>
<gene>
    <name evidence="5" type="ORF">HPT30_13050</name>
</gene>
<protein>
    <submittedName>
        <fullName evidence="5">MBL fold metallo-hydrolase</fullName>
    </submittedName>
</protein>
<dbReference type="InterPro" id="IPR050698">
    <property type="entry name" value="MBL"/>
</dbReference>
<dbReference type="RefSeq" id="WP_175371815.1">
    <property type="nucleotide sequence ID" value="NZ_JABWCS010000207.1"/>
</dbReference>
<dbReference type="GO" id="GO:0004521">
    <property type="term" value="F:RNA endonuclease activity"/>
    <property type="evidence" value="ECO:0007669"/>
    <property type="project" value="TreeGrafter"/>
</dbReference>
<dbReference type="Gene3D" id="3.60.15.10">
    <property type="entry name" value="Ribonuclease Z/Hydroxyacylglutathione hydrolase-like"/>
    <property type="match status" value="1"/>
</dbReference>
<keyword evidence="5" id="KW-0378">Hydrolase</keyword>
<evidence type="ECO:0000256" key="3">
    <source>
        <dbReference type="ARBA" id="ARBA00048505"/>
    </source>
</evidence>
<organism evidence="5 6">
    <name type="scientific">Paenibacillus agri</name>
    <dbReference type="NCBI Taxonomy" id="2744309"/>
    <lineage>
        <taxon>Bacteria</taxon>
        <taxon>Bacillati</taxon>
        <taxon>Bacillota</taxon>
        <taxon>Bacilli</taxon>
        <taxon>Bacillales</taxon>
        <taxon>Paenibacillaceae</taxon>
        <taxon>Paenibacillus</taxon>
    </lineage>
</organism>
<dbReference type="SUPFAM" id="SSF56281">
    <property type="entry name" value="Metallo-hydrolase/oxidoreductase"/>
    <property type="match status" value="1"/>
</dbReference>
<dbReference type="PANTHER" id="PTHR11203">
    <property type="entry name" value="CLEAVAGE AND POLYADENYLATION SPECIFICITY FACTOR FAMILY MEMBER"/>
    <property type="match status" value="1"/>
</dbReference>
<dbReference type="AlphaFoldDB" id="A0A850EJM3"/>
<sequence>MTTLTIWGGAGEHGRSSYLIRNDQAGILLDCGVKKEAGSEYPLLEAERIPELLAVFLSHAHEDHSAALPLLYKYGYKGKVWTTRETALQLPDYFTAWRNYVTAGPTPLPFEQADCEAIEFAYLEKHTAPLTWHCLAPGLRVMWGRSGHMIGSIWLVLEWDGKTIFFSGDFTGESQLLAVDDPGLALFHSALQKTEEHSAEMTIGKKSEEIAETTPKAATQEITQKTNIGITEEIGKEAIGEAGTMTIAVEKISQRSIDLAIIDGAYGADPETQSDKLLQLESAIRSTLEANGTVLLPVPLYGRGQELLVWAGEQFPDTKLVAEDRLLAPLRELEQSSFWLRETATSRIQALLNSDKLHIVSDPDQRRQAMDQSSGAIIFTEDGMLLSSTARWYYDQLSTSPSSQVIFTGHLPAGSFAQGLVTSPPTGGPAISLIRYKVHQGLPDIRDMLHSIPSRQNVLVHAPDHHNRQTITLLQEEGTAGLHALLPGDQLHF</sequence>
<dbReference type="Gene3D" id="3.40.50.10890">
    <property type="match status" value="1"/>
</dbReference>
<dbReference type="EMBL" id="JABWCS010000207">
    <property type="protein sequence ID" value="NUU61275.1"/>
    <property type="molecule type" value="Genomic_DNA"/>
</dbReference>
<feature type="domain" description="Metallo-beta-lactamase" evidence="4">
    <location>
        <begin position="14"/>
        <end position="207"/>
    </location>
</feature>